<comment type="caution">
    <text evidence="4">The sequence shown here is derived from an EMBL/GenBank/DDBJ whole genome shotgun (WGS) entry which is preliminary data.</text>
</comment>
<organism evidence="4 5">
    <name type="scientific">Streptomyces triticagri</name>
    <dbReference type="NCBI Taxonomy" id="2293568"/>
    <lineage>
        <taxon>Bacteria</taxon>
        <taxon>Bacillati</taxon>
        <taxon>Actinomycetota</taxon>
        <taxon>Actinomycetes</taxon>
        <taxon>Kitasatosporales</taxon>
        <taxon>Streptomycetaceae</taxon>
        <taxon>Streptomyces</taxon>
    </lineage>
</organism>
<dbReference type="RefSeq" id="WP_128556261.1">
    <property type="nucleotide sequence ID" value="NZ_QUAK01000075.1"/>
</dbReference>
<dbReference type="AlphaFoldDB" id="A0A372M5L2"/>
<evidence type="ECO:0000256" key="1">
    <source>
        <dbReference type="ARBA" id="ARBA00022679"/>
    </source>
</evidence>
<dbReference type="InterPro" id="IPR016181">
    <property type="entry name" value="Acyl_CoA_acyltransferase"/>
</dbReference>
<evidence type="ECO:0000259" key="3">
    <source>
        <dbReference type="PROSITE" id="PS51186"/>
    </source>
</evidence>
<dbReference type="EMBL" id="QUAK01000075">
    <property type="protein sequence ID" value="RFU86171.1"/>
    <property type="molecule type" value="Genomic_DNA"/>
</dbReference>
<sequence length="174" mass="18878">MRTWTIATEAPDSPAATALWRAYYTEVSDRWFAREYGPGHSTPADDLERGIASETGSDLAPPTGTLLVGRCAGVAAGTVGLRLLDATRAELTRVYVRKEARGTGGARLLLEAAEDTARGLGVRRLVLDTRLDLVEARALYARHGYAEVPAHNRGPYAEVWYAKDLETTGTRAYA</sequence>
<evidence type="ECO:0000256" key="2">
    <source>
        <dbReference type="ARBA" id="ARBA00023315"/>
    </source>
</evidence>
<proteinExistence type="predicted"/>
<dbReference type="Pfam" id="PF00583">
    <property type="entry name" value="Acetyltransf_1"/>
    <property type="match status" value="1"/>
</dbReference>
<gene>
    <name evidence="4" type="ORF">DY218_13705</name>
</gene>
<dbReference type="PANTHER" id="PTHR43877:SF2">
    <property type="entry name" value="AMINOALKYLPHOSPHONATE N-ACETYLTRANSFERASE-RELATED"/>
    <property type="match status" value="1"/>
</dbReference>
<keyword evidence="5" id="KW-1185">Reference proteome</keyword>
<evidence type="ECO:0000313" key="5">
    <source>
        <dbReference type="Proteomes" id="UP000263094"/>
    </source>
</evidence>
<dbReference type="InterPro" id="IPR050832">
    <property type="entry name" value="Bact_Acetyltransf"/>
</dbReference>
<evidence type="ECO:0000313" key="4">
    <source>
        <dbReference type="EMBL" id="RFU86171.1"/>
    </source>
</evidence>
<dbReference type="PROSITE" id="PS51186">
    <property type="entry name" value="GNAT"/>
    <property type="match status" value="1"/>
</dbReference>
<dbReference type="InterPro" id="IPR000182">
    <property type="entry name" value="GNAT_dom"/>
</dbReference>
<dbReference type="Proteomes" id="UP000263094">
    <property type="component" value="Unassembled WGS sequence"/>
</dbReference>
<dbReference type="Gene3D" id="3.40.630.30">
    <property type="match status" value="1"/>
</dbReference>
<keyword evidence="2" id="KW-0012">Acyltransferase</keyword>
<reference evidence="4 5" key="1">
    <citation type="submission" date="2018-08" db="EMBL/GenBank/DDBJ databases">
        <title>Isolation, diversity and antifungal activity of Actinobacteria from wheat.</title>
        <authorList>
            <person name="Han C."/>
        </authorList>
    </citation>
    <scope>NUCLEOTIDE SEQUENCE [LARGE SCALE GENOMIC DNA]</scope>
    <source>
        <strain evidence="4 5">NEAU-YY421</strain>
    </source>
</reference>
<feature type="domain" description="N-acetyltransferase" evidence="3">
    <location>
        <begin position="1"/>
        <end position="166"/>
    </location>
</feature>
<dbReference type="SUPFAM" id="SSF55729">
    <property type="entry name" value="Acyl-CoA N-acyltransferases (Nat)"/>
    <property type="match status" value="1"/>
</dbReference>
<keyword evidence="1 4" id="KW-0808">Transferase</keyword>
<accession>A0A372M5L2</accession>
<dbReference type="GO" id="GO:0016747">
    <property type="term" value="F:acyltransferase activity, transferring groups other than amino-acyl groups"/>
    <property type="evidence" value="ECO:0007669"/>
    <property type="project" value="InterPro"/>
</dbReference>
<name>A0A372M5L2_9ACTN</name>
<dbReference type="OrthoDB" id="3174517at2"/>
<dbReference type="PANTHER" id="PTHR43877">
    <property type="entry name" value="AMINOALKYLPHOSPHONATE N-ACETYLTRANSFERASE-RELATED-RELATED"/>
    <property type="match status" value="1"/>
</dbReference>
<dbReference type="CDD" id="cd04301">
    <property type="entry name" value="NAT_SF"/>
    <property type="match status" value="1"/>
</dbReference>
<protein>
    <submittedName>
        <fullName evidence="4">GNAT family N-acetyltransferase</fullName>
    </submittedName>
</protein>